<feature type="domain" description="Helix-turn-helix" evidence="2">
    <location>
        <begin position="167"/>
        <end position="211"/>
    </location>
</feature>
<evidence type="ECO:0000313" key="3">
    <source>
        <dbReference type="EMBL" id="KAG9237466.1"/>
    </source>
</evidence>
<keyword evidence="4" id="KW-1185">Reference proteome</keyword>
<gene>
    <name evidence="3" type="ORF">BJ875DRAFT_519888</name>
</gene>
<reference evidence="3" key="1">
    <citation type="journal article" date="2021" name="IMA Fungus">
        <title>Genomic characterization of three marine fungi, including Emericellopsis atlantica sp. nov. with signatures of a generalist lifestyle and marine biomass degradation.</title>
        <authorList>
            <person name="Hagestad O.C."/>
            <person name="Hou L."/>
            <person name="Andersen J.H."/>
            <person name="Hansen E.H."/>
            <person name="Altermark B."/>
            <person name="Li C."/>
            <person name="Kuhnert E."/>
            <person name="Cox R.J."/>
            <person name="Crous P.W."/>
            <person name="Spatafora J.W."/>
            <person name="Lail K."/>
            <person name="Amirebrahimi M."/>
            <person name="Lipzen A."/>
            <person name="Pangilinan J."/>
            <person name="Andreopoulos W."/>
            <person name="Hayes R.D."/>
            <person name="Ng V."/>
            <person name="Grigoriev I.V."/>
            <person name="Jackson S.A."/>
            <person name="Sutton T.D.S."/>
            <person name="Dobson A.D.W."/>
            <person name="Rama T."/>
        </authorList>
    </citation>
    <scope>NUCLEOTIDE SEQUENCE</scope>
    <source>
        <strain evidence="3">TRa018bII</strain>
    </source>
</reference>
<name>A0A9P8C9T8_9HELO</name>
<accession>A0A9P8C9T8</accession>
<dbReference type="OrthoDB" id="4085451at2759"/>
<dbReference type="Pfam" id="PF22943">
    <property type="entry name" value="HTH_68"/>
    <property type="match status" value="1"/>
</dbReference>
<comment type="caution">
    <text evidence="3">The sequence shown here is derived from an EMBL/GenBank/DDBJ whole genome shotgun (WGS) entry which is preliminary data.</text>
</comment>
<sequence>MGSASSKASAASKSIPRSIPKTSKNARKYPTRSPPRTANPESSRPAPGPTVRPGTGTAVLIGGLEVENHAADPQMDSILNSRALNRRLQQLGPVQPNPTQSNSSTFNTPSHHQDHISAPTSSSNQQIFPSPSGNPAVSLLTARYRLAEEAEREFEGIGKRGGEGRSFLDVGTLRQVLILRDKGMGEGDIERALELKGGVVGRLGRRGVVGVAD</sequence>
<dbReference type="AlphaFoldDB" id="A0A9P8C9T8"/>
<organism evidence="3 4">
    <name type="scientific">Amylocarpus encephaloides</name>
    <dbReference type="NCBI Taxonomy" id="45428"/>
    <lineage>
        <taxon>Eukaryota</taxon>
        <taxon>Fungi</taxon>
        <taxon>Dikarya</taxon>
        <taxon>Ascomycota</taxon>
        <taxon>Pezizomycotina</taxon>
        <taxon>Leotiomycetes</taxon>
        <taxon>Helotiales</taxon>
        <taxon>Helotiales incertae sedis</taxon>
        <taxon>Amylocarpus</taxon>
    </lineage>
</organism>
<feature type="region of interest" description="Disordered" evidence="1">
    <location>
        <begin position="1"/>
        <end position="59"/>
    </location>
</feature>
<evidence type="ECO:0000313" key="4">
    <source>
        <dbReference type="Proteomes" id="UP000824998"/>
    </source>
</evidence>
<proteinExistence type="predicted"/>
<evidence type="ECO:0000259" key="2">
    <source>
        <dbReference type="Pfam" id="PF22943"/>
    </source>
</evidence>
<feature type="compositionally biased region" description="Polar residues" evidence="1">
    <location>
        <begin position="118"/>
        <end position="134"/>
    </location>
</feature>
<feature type="compositionally biased region" description="Polar residues" evidence="1">
    <location>
        <begin position="97"/>
        <end position="110"/>
    </location>
</feature>
<evidence type="ECO:0000256" key="1">
    <source>
        <dbReference type="SAM" id="MobiDB-lite"/>
    </source>
</evidence>
<dbReference type="Proteomes" id="UP000824998">
    <property type="component" value="Unassembled WGS sequence"/>
</dbReference>
<dbReference type="InterPro" id="IPR054448">
    <property type="entry name" value="HTH_put_ascomycetes"/>
</dbReference>
<feature type="region of interest" description="Disordered" evidence="1">
    <location>
        <begin position="92"/>
        <end position="134"/>
    </location>
</feature>
<protein>
    <recommendedName>
        <fullName evidence="2">Helix-turn-helix domain-containing protein</fullName>
    </recommendedName>
</protein>
<dbReference type="EMBL" id="MU251386">
    <property type="protein sequence ID" value="KAG9237466.1"/>
    <property type="molecule type" value="Genomic_DNA"/>
</dbReference>
<feature type="compositionally biased region" description="Low complexity" evidence="1">
    <location>
        <begin position="1"/>
        <end position="14"/>
    </location>
</feature>